<evidence type="ECO:0000313" key="4">
    <source>
        <dbReference type="Proteomes" id="UP001589619"/>
    </source>
</evidence>
<protein>
    <submittedName>
        <fullName evidence="3">Glycosyltransferase</fullName>
        <ecNumber evidence="3">2.4.-.-</ecNumber>
    </submittedName>
</protein>
<dbReference type="Pfam" id="PF13439">
    <property type="entry name" value="Glyco_transf_4"/>
    <property type="match status" value="1"/>
</dbReference>
<keyword evidence="4" id="KW-1185">Reference proteome</keyword>
<dbReference type="Pfam" id="PF00534">
    <property type="entry name" value="Glycos_transf_1"/>
    <property type="match status" value="1"/>
</dbReference>
<name>A0ABV5VST4_9BACL</name>
<dbReference type="PANTHER" id="PTHR45947:SF3">
    <property type="entry name" value="SULFOQUINOVOSYL TRANSFERASE SQD2"/>
    <property type="match status" value="1"/>
</dbReference>
<dbReference type="EMBL" id="JBHMAG010000004">
    <property type="protein sequence ID" value="MFB9751056.1"/>
    <property type="molecule type" value="Genomic_DNA"/>
</dbReference>
<dbReference type="GO" id="GO:0016757">
    <property type="term" value="F:glycosyltransferase activity"/>
    <property type="evidence" value="ECO:0007669"/>
    <property type="project" value="UniProtKB-KW"/>
</dbReference>
<proteinExistence type="predicted"/>
<organism evidence="3 4">
    <name type="scientific">Paenibacillus hodogayensis</name>
    <dbReference type="NCBI Taxonomy" id="279208"/>
    <lineage>
        <taxon>Bacteria</taxon>
        <taxon>Bacillati</taxon>
        <taxon>Bacillota</taxon>
        <taxon>Bacilli</taxon>
        <taxon>Bacillales</taxon>
        <taxon>Paenibacillaceae</taxon>
        <taxon>Paenibacillus</taxon>
    </lineage>
</organism>
<reference evidence="3 4" key="1">
    <citation type="submission" date="2024-09" db="EMBL/GenBank/DDBJ databases">
        <authorList>
            <person name="Sun Q."/>
            <person name="Mori K."/>
        </authorList>
    </citation>
    <scope>NUCLEOTIDE SEQUENCE [LARGE SCALE GENOMIC DNA]</scope>
    <source>
        <strain evidence="3 4">JCM 12520</strain>
    </source>
</reference>
<keyword evidence="3" id="KW-0808">Transferase</keyword>
<dbReference type="EC" id="2.4.-.-" evidence="3"/>
<accession>A0ABV5VST4</accession>
<sequence>MRIALVHDYLNQHGGAERVLEVFMNMFPEAPVYTLIANLEKMPERFRQADVRTSFIQNIPFSKNHYKKMLSLFPLAVEQMDLRGYDLVLSSSSAFVKGVLTNPNQLHICYCHTPMRYVWDLYHQYLEEITNPFFSMALPRILHKIRIWDRVSSQRPDHYISNSHNVSARIRKYYNRESTVVHPPVSFAKPSAATTNEDFFLIVSRLIPYKRIDLVIEAFNKLNWPLVIIGDGYDKGRLEKLAGPTVKLLGYQSDQIIHEHYAKCKAFILAGEEDFGITPLEAQAHGKPVIAFGKGGALETVVAESTGLFFNEPSVDSLISALLRFQNVRFDPLQIRTHADKFNEERFKKEIKVCIDQLMRK</sequence>
<dbReference type="Gene3D" id="3.40.50.2000">
    <property type="entry name" value="Glycogen Phosphorylase B"/>
    <property type="match status" value="2"/>
</dbReference>
<keyword evidence="3" id="KW-0328">Glycosyltransferase</keyword>
<feature type="domain" description="Glycosyltransferase subfamily 4-like N-terminal" evidence="2">
    <location>
        <begin position="14"/>
        <end position="186"/>
    </location>
</feature>
<gene>
    <name evidence="3" type="ORF">ACFFNY_05675</name>
</gene>
<dbReference type="InterPro" id="IPR028098">
    <property type="entry name" value="Glyco_trans_4-like_N"/>
</dbReference>
<dbReference type="InterPro" id="IPR001296">
    <property type="entry name" value="Glyco_trans_1"/>
</dbReference>
<dbReference type="InterPro" id="IPR050194">
    <property type="entry name" value="Glycosyltransferase_grp1"/>
</dbReference>
<evidence type="ECO:0000259" key="2">
    <source>
        <dbReference type="Pfam" id="PF13439"/>
    </source>
</evidence>
<dbReference type="Proteomes" id="UP001589619">
    <property type="component" value="Unassembled WGS sequence"/>
</dbReference>
<dbReference type="RefSeq" id="WP_344905769.1">
    <property type="nucleotide sequence ID" value="NZ_BAAAYO010000002.1"/>
</dbReference>
<evidence type="ECO:0000313" key="3">
    <source>
        <dbReference type="EMBL" id="MFB9751056.1"/>
    </source>
</evidence>
<comment type="caution">
    <text evidence="3">The sequence shown here is derived from an EMBL/GenBank/DDBJ whole genome shotgun (WGS) entry which is preliminary data.</text>
</comment>
<feature type="domain" description="Glycosyl transferase family 1" evidence="1">
    <location>
        <begin position="191"/>
        <end position="325"/>
    </location>
</feature>
<dbReference type="PANTHER" id="PTHR45947">
    <property type="entry name" value="SULFOQUINOVOSYL TRANSFERASE SQD2"/>
    <property type="match status" value="1"/>
</dbReference>
<dbReference type="SUPFAM" id="SSF53756">
    <property type="entry name" value="UDP-Glycosyltransferase/glycogen phosphorylase"/>
    <property type="match status" value="1"/>
</dbReference>
<evidence type="ECO:0000259" key="1">
    <source>
        <dbReference type="Pfam" id="PF00534"/>
    </source>
</evidence>